<dbReference type="HOGENOM" id="CLU_3015510_0_0_1"/>
<keyword evidence="2" id="KW-1185">Reference proteome</keyword>
<dbReference type="AlphaFoldDB" id="A0A0C2ZWV2"/>
<proteinExistence type="predicted"/>
<evidence type="ECO:0000313" key="2">
    <source>
        <dbReference type="Proteomes" id="UP000053989"/>
    </source>
</evidence>
<protein>
    <submittedName>
        <fullName evidence="1">Uncharacterized protein</fullName>
    </submittedName>
</protein>
<name>A0A0C2ZWV2_9AGAM</name>
<gene>
    <name evidence="1" type="ORF">SCLCIDRAFT_1211948</name>
</gene>
<reference evidence="1 2" key="1">
    <citation type="submission" date="2014-04" db="EMBL/GenBank/DDBJ databases">
        <authorList>
            <consortium name="DOE Joint Genome Institute"/>
            <person name="Kuo A."/>
            <person name="Kohler A."/>
            <person name="Nagy L.G."/>
            <person name="Floudas D."/>
            <person name="Copeland A."/>
            <person name="Barry K.W."/>
            <person name="Cichocki N."/>
            <person name="Veneault-Fourrey C."/>
            <person name="LaButti K."/>
            <person name="Lindquist E.A."/>
            <person name="Lipzen A."/>
            <person name="Lundell T."/>
            <person name="Morin E."/>
            <person name="Murat C."/>
            <person name="Sun H."/>
            <person name="Tunlid A."/>
            <person name="Henrissat B."/>
            <person name="Grigoriev I.V."/>
            <person name="Hibbett D.S."/>
            <person name="Martin F."/>
            <person name="Nordberg H.P."/>
            <person name="Cantor M.N."/>
            <person name="Hua S.X."/>
        </authorList>
    </citation>
    <scope>NUCLEOTIDE SEQUENCE [LARGE SCALE GENOMIC DNA]</scope>
    <source>
        <strain evidence="1 2">Foug A</strain>
    </source>
</reference>
<sequence>MAKWLDAINIVSVFCRTRGRWHHLRRSVREIELITRCRSLIIDIVRTKDTSMALGD</sequence>
<evidence type="ECO:0000313" key="1">
    <source>
        <dbReference type="EMBL" id="KIM65943.1"/>
    </source>
</evidence>
<accession>A0A0C2ZWV2</accession>
<dbReference type="InParanoid" id="A0A0C2ZWV2"/>
<organism evidence="1 2">
    <name type="scientific">Scleroderma citrinum Foug A</name>
    <dbReference type="NCBI Taxonomy" id="1036808"/>
    <lineage>
        <taxon>Eukaryota</taxon>
        <taxon>Fungi</taxon>
        <taxon>Dikarya</taxon>
        <taxon>Basidiomycota</taxon>
        <taxon>Agaricomycotina</taxon>
        <taxon>Agaricomycetes</taxon>
        <taxon>Agaricomycetidae</taxon>
        <taxon>Boletales</taxon>
        <taxon>Sclerodermatineae</taxon>
        <taxon>Sclerodermataceae</taxon>
        <taxon>Scleroderma</taxon>
    </lineage>
</organism>
<reference evidence="2" key="2">
    <citation type="submission" date="2015-01" db="EMBL/GenBank/DDBJ databases">
        <title>Evolutionary Origins and Diversification of the Mycorrhizal Mutualists.</title>
        <authorList>
            <consortium name="DOE Joint Genome Institute"/>
            <consortium name="Mycorrhizal Genomics Consortium"/>
            <person name="Kohler A."/>
            <person name="Kuo A."/>
            <person name="Nagy L.G."/>
            <person name="Floudas D."/>
            <person name="Copeland A."/>
            <person name="Barry K.W."/>
            <person name="Cichocki N."/>
            <person name="Veneault-Fourrey C."/>
            <person name="LaButti K."/>
            <person name="Lindquist E.A."/>
            <person name="Lipzen A."/>
            <person name="Lundell T."/>
            <person name="Morin E."/>
            <person name="Murat C."/>
            <person name="Riley R."/>
            <person name="Ohm R."/>
            <person name="Sun H."/>
            <person name="Tunlid A."/>
            <person name="Henrissat B."/>
            <person name="Grigoriev I.V."/>
            <person name="Hibbett D.S."/>
            <person name="Martin F."/>
        </authorList>
    </citation>
    <scope>NUCLEOTIDE SEQUENCE [LARGE SCALE GENOMIC DNA]</scope>
    <source>
        <strain evidence="2">Foug A</strain>
    </source>
</reference>
<dbReference type="Proteomes" id="UP000053989">
    <property type="component" value="Unassembled WGS sequence"/>
</dbReference>
<dbReference type="EMBL" id="KN822020">
    <property type="protein sequence ID" value="KIM65943.1"/>
    <property type="molecule type" value="Genomic_DNA"/>
</dbReference>